<reference evidence="3 4" key="1">
    <citation type="submission" date="2024-09" db="EMBL/GenBank/DDBJ databases">
        <title>Chromosome-scale assembly of Riccia sorocarpa.</title>
        <authorList>
            <person name="Paukszto L."/>
        </authorList>
    </citation>
    <scope>NUCLEOTIDE SEQUENCE [LARGE SCALE GENOMIC DNA]</scope>
    <source>
        <strain evidence="3">LP-2024</strain>
        <tissue evidence="3">Aerial parts of the thallus</tissue>
    </source>
</reference>
<keyword evidence="1" id="KW-0175">Coiled coil</keyword>
<sequence>MSRHALSDVCRSMEQQAQSRTLKELAVMWVWLTLILLSGVLDRLLQHIAALIRQVDEQRDEIDAEVNDIKEFLDCWEFAVTGSDDESSREGLETELGRPSATGKLIPGLPDDLVAVQIWPLILSSFSEMRHVNREWRRFVTTSPEWLAMEVVQLSDRFNMRGYAFVREALADRFSEEDGTVQGLSSSGQANSNRKKNISA</sequence>
<name>A0ABD3H166_9MARC</name>
<gene>
    <name evidence="3" type="ORF">R1sor_003300</name>
</gene>
<dbReference type="EMBL" id="JBJQOH010000006">
    <property type="protein sequence ID" value="KAL3685278.1"/>
    <property type="molecule type" value="Genomic_DNA"/>
</dbReference>
<accession>A0ABD3H166</accession>
<feature type="region of interest" description="Disordered" evidence="2">
    <location>
        <begin position="177"/>
        <end position="200"/>
    </location>
</feature>
<evidence type="ECO:0000256" key="1">
    <source>
        <dbReference type="SAM" id="Coils"/>
    </source>
</evidence>
<feature type="compositionally biased region" description="Polar residues" evidence="2">
    <location>
        <begin position="182"/>
        <end position="192"/>
    </location>
</feature>
<keyword evidence="4" id="KW-1185">Reference proteome</keyword>
<feature type="coiled-coil region" evidence="1">
    <location>
        <begin position="41"/>
        <end position="68"/>
    </location>
</feature>
<protein>
    <recommendedName>
        <fullName evidence="5">F-box domain-containing protein</fullName>
    </recommendedName>
</protein>
<dbReference type="AlphaFoldDB" id="A0ABD3H166"/>
<evidence type="ECO:0000313" key="3">
    <source>
        <dbReference type="EMBL" id="KAL3685278.1"/>
    </source>
</evidence>
<organism evidence="3 4">
    <name type="scientific">Riccia sorocarpa</name>
    <dbReference type="NCBI Taxonomy" id="122646"/>
    <lineage>
        <taxon>Eukaryota</taxon>
        <taxon>Viridiplantae</taxon>
        <taxon>Streptophyta</taxon>
        <taxon>Embryophyta</taxon>
        <taxon>Marchantiophyta</taxon>
        <taxon>Marchantiopsida</taxon>
        <taxon>Marchantiidae</taxon>
        <taxon>Marchantiales</taxon>
        <taxon>Ricciaceae</taxon>
        <taxon>Riccia</taxon>
    </lineage>
</organism>
<comment type="caution">
    <text evidence="3">The sequence shown here is derived from an EMBL/GenBank/DDBJ whole genome shotgun (WGS) entry which is preliminary data.</text>
</comment>
<proteinExistence type="predicted"/>
<evidence type="ECO:0000313" key="4">
    <source>
        <dbReference type="Proteomes" id="UP001633002"/>
    </source>
</evidence>
<evidence type="ECO:0008006" key="5">
    <source>
        <dbReference type="Google" id="ProtNLM"/>
    </source>
</evidence>
<dbReference type="Proteomes" id="UP001633002">
    <property type="component" value="Unassembled WGS sequence"/>
</dbReference>
<evidence type="ECO:0000256" key="2">
    <source>
        <dbReference type="SAM" id="MobiDB-lite"/>
    </source>
</evidence>